<proteinExistence type="predicted"/>
<evidence type="ECO:0000259" key="1">
    <source>
        <dbReference type="PROSITE" id="PS51186"/>
    </source>
</evidence>
<dbReference type="Proteomes" id="UP000229681">
    <property type="component" value="Unassembled WGS sequence"/>
</dbReference>
<sequence>MPKNAEQIAQVLSRMLGRPFSRIDVLTAFGEKSYLLAEIDGKIMGLAGFQVENLITRVDEFLLLPEAPIEPVARALIQAVENASKELQSEVGFVYLPMNAAAPIVQVFAHSGYERMELEAIQVPAWREAAQESQPPNTQIFAKKLRPDRVLKPL</sequence>
<reference evidence="2 3" key="1">
    <citation type="submission" date="2017-11" db="EMBL/GenBank/DDBJ databases">
        <title>Evolution of Phototrophy in the Chloroflexi Phylum Driven by Horizontal Gene Transfer.</title>
        <authorList>
            <person name="Ward L.M."/>
            <person name="Hemp J."/>
            <person name="Shih P.M."/>
            <person name="Mcglynn S.E."/>
            <person name="Fischer W."/>
        </authorList>
    </citation>
    <scope>NUCLEOTIDE SEQUENCE [LARGE SCALE GENOMIC DNA]</scope>
    <source>
        <strain evidence="2">JP3_13</strain>
    </source>
</reference>
<dbReference type="PROSITE" id="PS51186">
    <property type="entry name" value="GNAT"/>
    <property type="match status" value="1"/>
</dbReference>
<evidence type="ECO:0000313" key="2">
    <source>
        <dbReference type="EMBL" id="PJF35459.1"/>
    </source>
</evidence>
<comment type="caution">
    <text evidence="2">The sequence shown here is derived from an EMBL/GenBank/DDBJ whole genome shotgun (WGS) entry which is preliminary data.</text>
</comment>
<organism evidence="2 3">
    <name type="scientific">Candidatus Thermofonsia Clade 1 bacterium</name>
    <dbReference type="NCBI Taxonomy" id="2364210"/>
    <lineage>
        <taxon>Bacteria</taxon>
        <taxon>Bacillati</taxon>
        <taxon>Chloroflexota</taxon>
        <taxon>Candidatus Thermofontia</taxon>
        <taxon>Candidatus Thermofonsia Clade 1</taxon>
    </lineage>
</organism>
<accession>A0A2M8PD36</accession>
<dbReference type="InterPro" id="IPR000182">
    <property type="entry name" value="GNAT_dom"/>
</dbReference>
<dbReference type="GO" id="GO:0016747">
    <property type="term" value="F:acyltransferase activity, transferring groups other than amino-acyl groups"/>
    <property type="evidence" value="ECO:0007669"/>
    <property type="project" value="InterPro"/>
</dbReference>
<evidence type="ECO:0000313" key="3">
    <source>
        <dbReference type="Proteomes" id="UP000229681"/>
    </source>
</evidence>
<dbReference type="EMBL" id="PGTM01000153">
    <property type="protein sequence ID" value="PJF35459.1"/>
    <property type="molecule type" value="Genomic_DNA"/>
</dbReference>
<name>A0A2M8PD36_9CHLR</name>
<gene>
    <name evidence="2" type="ORF">CUN49_10495</name>
</gene>
<dbReference type="AlphaFoldDB" id="A0A2M8PD36"/>
<dbReference type="InterPro" id="IPR016181">
    <property type="entry name" value="Acyl_CoA_acyltransferase"/>
</dbReference>
<dbReference type="Gene3D" id="3.40.630.30">
    <property type="match status" value="1"/>
</dbReference>
<feature type="domain" description="N-acetyltransferase" evidence="1">
    <location>
        <begin position="1"/>
        <end position="146"/>
    </location>
</feature>
<dbReference type="SUPFAM" id="SSF55729">
    <property type="entry name" value="Acyl-CoA N-acyltransferases (Nat)"/>
    <property type="match status" value="1"/>
</dbReference>
<protein>
    <recommendedName>
        <fullName evidence="1">N-acetyltransferase domain-containing protein</fullName>
    </recommendedName>
</protein>